<dbReference type="Proteomes" id="UP000444721">
    <property type="component" value="Unassembled WGS sequence"/>
</dbReference>
<organism evidence="2 3">
    <name type="scientific">Naegleria fowleri</name>
    <name type="common">Brain eating amoeba</name>
    <dbReference type="NCBI Taxonomy" id="5763"/>
    <lineage>
        <taxon>Eukaryota</taxon>
        <taxon>Discoba</taxon>
        <taxon>Heterolobosea</taxon>
        <taxon>Tetramitia</taxon>
        <taxon>Eutetramitia</taxon>
        <taxon>Vahlkampfiidae</taxon>
        <taxon>Naegleria</taxon>
    </lineage>
</organism>
<accession>A0A6A5CCE1</accession>
<name>A0A6A5CCE1_NAEFO</name>
<evidence type="ECO:0000256" key="1">
    <source>
        <dbReference type="SAM" id="MobiDB-lite"/>
    </source>
</evidence>
<comment type="caution">
    <text evidence="2">The sequence shown here is derived from an EMBL/GenBank/DDBJ whole genome shotgun (WGS) entry which is preliminary data.</text>
</comment>
<feature type="region of interest" description="Disordered" evidence="1">
    <location>
        <begin position="1"/>
        <end position="124"/>
    </location>
</feature>
<dbReference type="OrthoDB" id="10631947at2759"/>
<keyword evidence="3" id="KW-1185">Reference proteome</keyword>
<reference evidence="2 3" key="1">
    <citation type="journal article" date="2019" name="Sci. Rep.">
        <title>Nanopore sequencing improves the draft genome of the human pathogenic amoeba Naegleria fowleri.</title>
        <authorList>
            <person name="Liechti N."/>
            <person name="Schurch N."/>
            <person name="Bruggmann R."/>
            <person name="Wittwer M."/>
        </authorList>
    </citation>
    <scope>NUCLEOTIDE SEQUENCE [LARGE SCALE GENOMIC DNA]</scope>
    <source>
        <strain evidence="2 3">ATCC 30894</strain>
    </source>
</reference>
<feature type="region of interest" description="Disordered" evidence="1">
    <location>
        <begin position="211"/>
        <end position="248"/>
    </location>
</feature>
<dbReference type="RefSeq" id="XP_044569684.1">
    <property type="nucleotide sequence ID" value="XM_044700249.1"/>
</dbReference>
<dbReference type="EMBL" id="VFQX01000001">
    <property type="protein sequence ID" value="KAF0984971.1"/>
    <property type="molecule type" value="Genomic_DNA"/>
</dbReference>
<feature type="compositionally biased region" description="Low complexity" evidence="1">
    <location>
        <begin position="25"/>
        <end position="42"/>
    </location>
</feature>
<feature type="region of interest" description="Disordered" evidence="1">
    <location>
        <begin position="383"/>
        <end position="419"/>
    </location>
</feature>
<feature type="compositionally biased region" description="Low complexity" evidence="1">
    <location>
        <begin position="389"/>
        <end position="409"/>
    </location>
</feature>
<evidence type="ECO:0000313" key="2">
    <source>
        <dbReference type="EMBL" id="KAF0984971.1"/>
    </source>
</evidence>
<protein>
    <submittedName>
        <fullName evidence="2">Uncharacterized protein</fullName>
    </submittedName>
</protein>
<feature type="compositionally biased region" description="Polar residues" evidence="1">
    <location>
        <begin position="89"/>
        <end position="121"/>
    </location>
</feature>
<feature type="compositionally biased region" description="Low complexity" evidence="1">
    <location>
        <begin position="54"/>
        <end position="63"/>
    </location>
</feature>
<dbReference type="VEuPathDB" id="AmoebaDB:NfTy_026570"/>
<dbReference type="VEuPathDB" id="AmoebaDB:NF0105010"/>
<gene>
    <name evidence="2" type="ORF">FDP41_000010</name>
</gene>
<sequence>MLFVAMNHRNPQESTHTTSFHLHDCSSSSASTDDSSQALSSCNDLHVSMRNGDSPPKSQQQKQPQKRTLRSSNTSPPSTASSGIRKSYKMSNVLSASSQPLTKSMSSHASCDLTTSQNTPGATVDKFSRPLLKNETILCEKNPNFKENYFVFEKKKEKTPLAFYNISVNDILSGDVKSIGSSGTLPSMNAQKNKSLKSKLKQTDQQHVFVLSSPTASSSSKATRRTFSSQHSSSSSSSHSHESISPAVISSNQSHPLVTPQFVNSLSIQATPNSQQTFSNIYHNGFGGTVLNFQPLNTTTVASNFFTPTLTPSTTSACLNPSVQTSNLQSSLLQNSVMMQYNPSISNTAMNSMENLIAQLDPNCRLQLAQNSFHIDQEALSNLQGQQQPSPHSVLYPSSSSNTSSTTASEPHCQPSLILNSTTTTSQPFVMMNSFQSPVNNNIFMSPSFPTSTHLQQNTNPSSTNTQITINVNNFPNASSSIMAHPLTPNVQETALEKNTENSAISSVMTQLFEVAIKQQQQKLIAQQAAETTMYQPSQMTRDNSLSEQHYITPSTENLSQQQQQDVSLFSECIHELNPLQMENLTDDQMIEFFNLIMENQQGANKL</sequence>
<proteinExistence type="predicted"/>
<evidence type="ECO:0000313" key="3">
    <source>
        <dbReference type="Proteomes" id="UP000444721"/>
    </source>
</evidence>
<dbReference type="GeneID" id="68107228"/>
<feature type="compositionally biased region" description="Low complexity" evidence="1">
    <location>
        <begin position="212"/>
        <end position="238"/>
    </location>
</feature>
<dbReference type="VEuPathDB" id="AmoebaDB:FDP41_000010"/>
<feature type="compositionally biased region" description="Low complexity" evidence="1">
    <location>
        <begin position="71"/>
        <end position="82"/>
    </location>
</feature>
<dbReference type="AlphaFoldDB" id="A0A6A5CCE1"/>